<accession>A0A1H7JWC0</accession>
<feature type="domain" description="DUF4124" evidence="2">
    <location>
        <begin position="32"/>
        <end position="76"/>
    </location>
</feature>
<feature type="region of interest" description="Disordered" evidence="1">
    <location>
        <begin position="187"/>
        <end position="209"/>
    </location>
</feature>
<dbReference type="Pfam" id="PF13511">
    <property type="entry name" value="DUF4124"/>
    <property type="match status" value="1"/>
</dbReference>
<sequence>MSGAFLRVLARHTPLRYGQAMDARLIILPLLFTLATPTLAEVYRWTDEQGNTVFGDTPPDGVDATPINVRSPSVTPGMPDAREILERPTPREAAQAREQAGDPGYTGIRIASPGNDGVVRTNLGEVNVSVQVEPEFRSDQGHQVRILLDGQTAAEGESTQLTLEGVTPGTHTLRAQILDSNDRTLTESEDSTFHLLRTTVQQPSRPGGN</sequence>
<gene>
    <name evidence="3" type="ORF">SAMN05444515_10554</name>
</gene>
<feature type="region of interest" description="Disordered" evidence="1">
    <location>
        <begin position="55"/>
        <end position="80"/>
    </location>
</feature>
<dbReference type="InterPro" id="IPR025392">
    <property type="entry name" value="DUF4124"/>
</dbReference>
<evidence type="ECO:0000259" key="2">
    <source>
        <dbReference type="Pfam" id="PF13511"/>
    </source>
</evidence>
<keyword evidence="4" id="KW-1185">Reference proteome</keyword>
<proteinExistence type="predicted"/>
<reference evidence="4" key="1">
    <citation type="submission" date="2016-10" db="EMBL/GenBank/DDBJ databases">
        <authorList>
            <person name="Varghese N."/>
            <person name="Submissions S."/>
        </authorList>
    </citation>
    <scope>NUCLEOTIDE SEQUENCE [LARGE SCALE GENOMIC DNA]</scope>
    <source>
        <strain evidence="4">DSM 241</strain>
    </source>
</reference>
<dbReference type="EMBL" id="FOAA01000005">
    <property type="protein sequence ID" value="SEK78908.1"/>
    <property type="molecule type" value="Genomic_DNA"/>
</dbReference>
<evidence type="ECO:0000313" key="4">
    <source>
        <dbReference type="Proteomes" id="UP000199256"/>
    </source>
</evidence>
<feature type="compositionally biased region" description="Polar residues" evidence="1">
    <location>
        <begin position="198"/>
        <end position="209"/>
    </location>
</feature>
<name>A0A1H7JWC0_9GAMM</name>
<evidence type="ECO:0000256" key="1">
    <source>
        <dbReference type="SAM" id="MobiDB-lite"/>
    </source>
</evidence>
<organism evidence="3 4">
    <name type="scientific">Ectothiorhodospira marina</name>
    <dbReference type="NCBI Taxonomy" id="1396821"/>
    <lineage>
        <taxon>Bacteria</taxon>
        <taxon>Pseudomonadati</taxon>
        <taxon>Pseudomonadota</taxon>
        <taxon>Gammaproteobacteria</taxon>
        <taxon>Chromatiales</taxon>
        <taxon>Ectothiorhodospiraceae</taxon>
        <taxon>Ectothiorhodospira</taxon>
    </lineage>
</organism>
<dbReference type="RefSeq" id="WP_090252206.1">
    <property type="nucleotide sequence ID" value="NZ_FOAA01000005.1"/>
</dbReference>
<dbReference type="STRING" id="1396821.SAMN05444515_10554"/>
<protein>
    <recommendedName>
        <fullName evidence="2">DUF4124 domain-containing protein</fullName>
    </recommendedName>
</protein>
<dbReference type="Proteomes" id="UP000199256">
    <property type="component" value="Unassembled WGS sequence"/>
</dbReference>
<evidence type="ECO:0000313" key="3">
    <source>
        <dbReference type="EMBL" id="SEK78908.1"/>
    </source>
</evidence>
<dbReference type="OrthoDB" id="7062774at2"/>
<dbReference type="AlphaFoldDB" id="A0A1H7JWC0"/>